<gene>
    <name evidence="1" type="ORF">B0537_05740</name>
</gene>
<protein>
    <submittedName>
        <fullName evidence="1">Uncharacterized protein</fullName>
    </submittedName>
</protein>
<dbReference type="AlphaFoldDB" id="A0A1S6IV18"/>
<evidence type="ECO:0000313" key="1">
    <source>
        <dbReference type="EMBL" id="AQS58629.1"/>
    </source>
</evidence>
<dbReference type="STRING" id="1833852.B0537_05740"/>
<sequence>MSFDKQRFSELLGLAKGNRSINKYGRDADVDPGYISRLLRCLINKAPSADVILKLANKAYNGVKSTELMKAAGYLEPDSSDAYTEAMCQYDEVEQEILIAKESGLEIDYATAKRMVENRKRFLNQQKKPTHEEYVLSASTLADASLRIADLFKDYQIDEAEYLRLNKLAYRKFVLPTVPGAEFPKIKEP</sequence>
<keyword evidence="2" id="KW-1185">Reference proteome</keyword>
<dbReference type="RefSeq" id="WP_077713579.1">
    <property type="nucleotide sequence ID" value="NZ_CP019698.1"/>
</dbReference>
<dbReference type="KEGG" id="dfg:B0537_05740"/>
<organism evidence="1 2">
    <name type="scientific">Desulforamulus ferrireducens</name>
    <dbReference type="NCBI Taxonomy" id="1833852"/>
    <lineage>
        <taxon>Bacteria</taxon>
        <taxon>Bacillati</taxon>
        <taxon>Bacillota</taxon>
        <taxon>Clostridia</taxon>
        <taxon>Eubacteriales</taxon>
        <taxon>Peptococcaceae</taxon>
        <taxon>Desulforamulus</taxon>
    </lineage>
</organism>
<reference evidence="1 2" key="1">
    <citation type="journal article" date="2016" name="Int. J. Syst. Evol. Microbiol.">
        <title>Desulfotomaculum ferrireducens sp. nov., a moderately thermophilic sulfate-reducing and dissimilatory Fe(III)-reducing bacterium isolated from compost.</title>
        <authorList>
            <person name="Yang G."/>
            <person name="Guo J."/>
            <person name="Zhuang L."/>
            <person name="Yuan Y."/>
            <person name="Zhou S."/>
        </authorList>
    </citation>
    <scope>NUCLEOTIDE SEQUENCE [LARGE SCALE GENOMIC DNA]</scope>
    <source>
        <strain evidence="1 2">GSS09</strain>
    </source>
</reference>
<evidence type="ECO:0000313" key="2">
    <source>
        <dbReference type="Proteomes" id="UP000189464"/>
    </source>
</evidence>
<name>A0A1S6IV18_9FIRM</name>
<accession>A0A1S6IV18</accession>
<proteinExistence type="predicted"/>
<dbReference type="EMBL" id="CP019698">
    <property type="protein sequence ID" value="AQS58629.1"/>
    <property type="molecule type" value="Genomic_DNA"/>
</dbReference>
<dbReference type="Proteomes" id="UP000189464">
    <property type="component" value="Chromosome"/>
</dbReference>